<name>A0A376G5C7_9FLAO</name>
<proteinExistence type="predicted"/>
<gene>
    <name evidence="1" type="ORF">NCTC13456_01246</name>
</gene>
<dbReference type="AlphaFoldDB" id="A0A376G5C7"/>
<reference evidence="1 2" key="1">
    <citation type="submission" date="2018-06" db="EMBL/GenBank/DDBJ databases">
        <authorList>
            <consortium name="Pathogen Informatics"/>
            <person name="Doyle S."/>
        </authorList>
    </citation>
    <scope>NUCLEOTIDE SEQUENCE [LARGE SCALE GENOMIC DNA]</scope>
    <source>
        <strain evidence="1 2">NCTC13456</strain>
    </source>
</reference>
<accession>A0A376G5C7</accession>
<sequence length="112" mass="12466">MQVQIAVYGKNKEIVDTLERVINKNENWKAFCTCSQEELKGYVSTNNVQIILYSSGIGASEVEKMEEWISTYFPTIKQIHHYGGGSGLLKCEIDGALTGIKPISKAKINVIL</sequence>
<organism evidence="1 2">
    <name type="scientific">Empedobacter falsenii</name>
    <dbReference type="NCBI Taxonomy" id="343874"/>
    <lineage>
        <taxon>Bacteria</taxon>
        <taxon>Pseudomonadati</taxon>
        <taxon>Bacteroidota</taxon>
        <taxon>Flavobacteriia</taxon>
        <taxon>Flavobacteriales</taxon>
        <taxon>Weeksellaceae</taxon>
        <taxon>Empedobacter</taxon>
    </lineage>
</organism>
<protein>
    <submittedName>
        <fullName evidence="1">Uncharacterized protein</fullName>
    </submittedName>
</protein>
<dbReference type="Proteomes" id="UP000254737">
    <property type="component" value="Unassembled WGS sequence"/>
</dbReference>
<evidence type="ECO:0000313" key="2">
    <source>
        <dbReference type="Proteomes" id="UP000254737"/>
    </source>
</evidence>
<dbReference type="EMBL" id="UFXS01000001">
    <property type="protein sequence ID" value="STD54878.1"/>
    <property type="molecule type" value="Genomic_DNA"/>
</dbReference>
<evidence type="ECO:0000313" key="1">
    <source>
        <dbReference type="EMBL" id="STD54878.1"/>
    </source>
</evidence>
<dbReference type="STRING" id="343874.GCA_000805695_02371"/>
<dbReference type="RefSeq" id="WP_114999401.1">
    <property type="nucleotide sequence ID" value="NZ_UFXS01000001.1"/>
</dbReference>